<proteinExistence type="inferred from homology"/>
<dbReference type="GO" id="GO:0016272">
    <property type="term" value="C:prefoldin complex"/>
    <property type="evidence" value="ECO:0007669"/>
    <property type="project" value="InterPro"/>
</dbReference>
<protein>
    <submittedName>
        <fullName evidence="4">Prefoldin</fullName>
    </submittedName>
</protein>
<name>A0A433CY36_9FUNG</name>
<dbReference type="OrthoDB" id="29646at2759"/>
<reference evidence="4 5" key="1">
    <citation type="journal article" date="2018" name="New Phytol.">
        <title>Phylogenomics of Endogonaceae and evolution of mycorrhizas within Mucoromycota.</title>
        <authorList>
            <person name="Chang Y."/>
            <person name="Desiro A."/>
            <person name="Na H."/>
            <person name="Sandor L."/>
            <person name="Lipzen A."/>
            <person name="Clum A."/>
            <person name="Barry K."/>
            <person name="Grigoriev I.V."/>
            <person name="Martin F.M."/>
            <person name="Stajich J.E."/>
            <person name="Smith M.E."/>
            <person name="Bonito G."/>
            <person name="Spatafora J.W."/>
        </authorList>
    </citation>
    <scope>NUCLEOTIDE SEQUENCE [LARGE SCALE GENOMIC DNA]</scope>
    <source>
        <strain evidence="4 5">GMNB39</strain>
    </source>
</reference>
<dbReference type="GO" id="GO:0051082">
    <property type="term" value="F:unfolded protein binding"/>
    <property type="evidence" value="ECO:0007669"/>
    <property type="project" value="InterPro"/>
</dbReference>
<feature type="coiled-coil region" evidence="3">
    <location>
        <begin position="18"/>
        <end position="45"/>
    </location>
</feature>
<dbReference type="Proteomes" id="UP000268093">
    <property type="component" value="Unassembled WGS sequence"/>
</dbReference>
<dbReference type="EMBL" id="RBNI01010840">
    <property type="protein sequence ID" value="RUP43500.1"/>
    <property type="molecule type" value="Genomic_DNA"/>
</dbReference>
<dbReference type="InterPro" id="IPR009053">
    <property type="entry name" value="Prefoldin"/>
</dbReference>
<accession>A0A433CY36</accession>
<evidence type="ECO:0000313" key="4">
    <source>
        <dbReference type="EMBL" id="RUP43500.1"/>
    </source>
</evidence>
<dbReference type="InterPro" id="IPR002777">
    <property type="entry name" value="PFD_beta-like"/>
</dbReference>
<comment type="caution">
    <text evidence="4">The sequence shown here is derived from an EMBL/GenBank/DDBJ whole genome shotgun (WGS) entry which is preliminary data.</text>
</comment>
<dbReference type="CDD" id="cd23163">
    <property type="entry name" value="Prefoldin_2"/>
    <property type="match status" value="1"/>
</dbReference>
<evidence type="ECO:0000256" key="2">
    <source>
        <dbReference type="ARBA" id="ARBA00023186"/>
    </source>
</evidence>
<evidence type="ECO:0000313" key="5">
    <source>
        <dbReference type="Proteomes" id="UP000268093"/>
    </source>
</evidence>
<dbReference type="GO" id="GO:0006457">
    <property type="term" value="P:protein folding"/>
    <property type="evidence" value="ECO:0007669"/>
    <property type="project" value="InterPro"/>
</dbReference>
<keyword evidence="5" id="KW-1185">Reference proteome</keyword>
<dbReference type="Pfam" id="PF01920">
    <property type="entry name" value="Prefoldin_2"/>
    <property type="match status" value="1"/>
</dbReference>
<keyword evidence="2" id="KW-0143">Chaperone</keyword>
<comment type="similarity">
    <text evidence="1">Belongs to the prefoldin subunit beta family.</text>
</comment>
<dbReference type="PANTHER" id="PTHR13303">
    <property type="entry name" value="PREFOLDIN SUBUNIT 2"/>
    <property type="match status" value="1"/>
</dbReference>
<sequence length="152" mass="17697">MSASKERTPTETEIMNTYNQYKSELQSLAQKVGELEAEVEEHKLVIDTIAPLNSDRKCFRMVGGVLVERTVKDVLPALKTNYEGVSSLVWYFWGVALTSPSHHWHLTMFAISTWYLFQINSVIQQFLQSYKRKEDEFVAFQKKYNIQIVARQ</sequence>
<dbReference type="SUPFAM" id="SSF46579">
    <property type="entry name" value="Prefoldin"/>
    <property type="match status" value="1"/>
</dbReference>
<dbReference type="Gene3D" id="1.10.287.370">
    <property type="match status" value="1"/>
</dbReference>
<dbReference type="InterPro" id="IPR027235">
    <property type="entry name" value="PFD2"/>
</dbReference>
<keyword evidence="3" id="KW-0175">Coiled coil</keyword>
<evidence type="ECO:0000256" key="3">
    <source>
        <dbReference type="SAM" id="Coils"/>
    </source>
</evidence>
<organism evidence="4 5">
    <name type="scientific">Jimgerdemannia flammicorona</name>
    <dbReference type="NCBI Taxonomy" id="994334"/>
    <lineage>
        <taxon>Eukaryota</taxon>
        <taxon>Fungi</taxon>
        <taxon>Fungi incertae sedis</taxon>
        <taxon>Mucoromycota</taxon>
        <taxon>Mucoromycotina</taxon>
        <taxon>Endogonomycetes</taxon>
        <taxon>Endogonales</taxon>
        <taxon>Endogonaceae</taxon>
        <taxon>Jimgerdemannia</taxon>
    </lineage>
</organism>
<gene>
    <name evidence="4" type="ORF">BC936DRAFT_137078</name>
</gene>
<dbReference type="AlphaFoldDB" id="A0A433CY36"/>
<evidence type="ECO:0000256" key="1">
    <source>
        <dbReference type="ARBA" id="ARBA00008045"/>
    </source>
</evidence>
<dbReference type="FunFam" id="1.10.287.370:FF:000002">
    <property type="entry name" value="Prefoldin subunit 2"/>
    <property type="match status" value="1"/>
</dbReference>